<feature type="chain" id="PRO_5005671204" description="Stress response protein NST1" evidence="2">
    <location>
        <begin position="19"/>
        <end position="173"/>
    </location>
</feature>
<feature type="signal peptide" evidence="2">
    <location>
        <begin position="1"/>
        <end position="18"/>
    </location>
</feature>
<comment type="caution">
    <text evidence="3">The sequence shown here is derived from an EMBL/GenBank/DDBJ whole genome shotgun (WGS) entry which is preliminary data.</text>
</comment>
<evidence type="ECO:0000313" key="3">
    <source>
        <dbReference type="EMBL" id="EFE85654.1"/>
    </source>
</evidence>
<accession>D4CYC5</accession>
<evidence type="ECO:0000256" key="2">
    <source>
        <dbReference type="SAM" id="SignalP"/>
    </source>
</evidence>
<gene>
    <name evidence="3" type="ORF">FUSPEROL_02439</name>
</gene>
<evidence type="ECO:0000313" key="4">
    <source>
        <dbReference type="Proteomes" id="UP000003748"/>
    </source>
</evidence>
<keyword evidence="1" id="KW-0175">Coiled coil</keyword>
<dbReference type="RefSeq" id="WP_005975588.1">
    <property type="nucleotide sequence ID" value="NZ_GG665898.1"/>
</dbReference>
<feature type="coiled-coil region" evidence="1">
    <location>
        <begin position="139"/>
        <end position="169"/>
    </location>
</feature>
<proteinExistence type="predicted"/>
<keyword evidence="2" id="KW-0732">Signal</keyword>
<dbReference type="Proteomes" id="UP000003748">
    <property type="component" value="Unassembled WGS sequence"/>
</dbReference>
<organism evidence="3 4">
    <name type="scientific">Fusobacterium periodonticum ATCC 33693</name>
    <dbReference type="NCBI Taxonomy" id="546275"/>
    <lineage>
        <taxon>Bacteria</taxon>
        <taxon>Fusobacteriati</taxon>
        <taxon>Fusobacteriota</taxon>
        <taxon>Fusobacteriia</taxon>
        <taxon>Fusobacteriales</taxon>
        <taxon>Fusobacteriaceae</taxon>
        <taxon>Fusobacterium</taxon>
    </lineage>
</organism>
<dbReference type="AlphaFoldDB" id="D4CYC5"/>
<sequence length="173" mass="20586">MKKIVLFSLLAISIISFANEKNAEHVMDEFREKIAKREEAKLREEQERLKREEEVRKEKELLEAKQKEADEREAMKLLKEKRRQIIDEPLEEKYIRGTDKANSYEKALVTAESRMSFKEVKNNEDPVVKKYRTNISKKYNDTNEEIQKNLAEKDKIEGQLKALDELEAKVKNW</sequence>
<reference evidence="3 4" key="1">
    <citation type="submission" date="2010-02" db="EMBL/GenBank/DDBJ databases">
        <authorList>
            <person name="Weinstock G."/>
            <person name="Sodergren E."/>
            <person name="Clifton S."/>
            <person name="Fulton L."/>
            <person name="Fulton B."/>
            <person name="Courtney L."/>
            <person name="Fronick C."/>
            <person name="Harrison M."/>
            <person name="Strong C."/>
            <person name="Farmer C."/>
            <person name="Delahaunty K."/>
            <person name="Markovic C."/>
            <person name="Hall O."/>
            <person name="Minx P."/>
            <person name="Tomlinson C."/>
            <person name="Mitreva M."/>
            <person name="Nelson J."/>
            <person name="Hou S."/>
            <person name="Wollam A."/>
            <person name="Pepin K.H."/>
            <person name="Johnson M."/>
            <person name="Bhonagiri V."/>
            <person name="Zhang X."/>
            <person name="Suruliraj S."/>
            <person name="Warren W."/>
            <person name="Chinwalla A."/>
            <person name="Mardis E.R."/>
            <person name="Wilson R.K."/>
        </authorList>
    </citation>
    <scope>NUCLEOTIDE SEQUENCE [LARGE SCALE GENOMIC DNA]</scope>
    <source>
        <strain evidence="3 4">ATCC 33693</strain>
    </source>
</reference>
<dbReference type="HOGENOM" id="CLU_1545394_0_0_0"/>
<dbReference type="EMBL" id="ACJY01000107">
    <property type="protein sequence ID" value="EFE85654.1"/>
    <property type="molecule type" value="Genomic_DNA"/>
</dbReference>
<feature type="coiled-coil region" evidence="1">
    <location>
        <begin position="27"/>
        <end position="84"/>
    </location>
</feature>
<protein>
    <recommendedName>
        <fullName evidence="5">Stress response protein NST1</fullName>
    </recommendedName>
</protein>
<name>D4CYC5_9FUSO</name>
<evidence type="ECO:0008006" key="5">
    <source>
        <dbReference type="Google" id="ProtNLM"/>
    </source>
</evidence>
<dbReference type="GeneID" id="78420590"/>
<evidence type="ECO:0000256" key="1">
    <source>
        <dbReference type="SAM" id="Coils"/>
    </source>
</evidence>